<feature type="compositionally biased region" description="Polar residues" evidence="4">
    <location>
        <begin position="496"/>
        <end position="508"/>
    </location>
</feature>
<dbReference type="InterPro" id="IPR044817">
    <property type="entry name" value="SBP-like"/>
</dbReference>
<keyword evidence="7" id="KW-1185">Reference proteome</keyword>
<evidence type="ECO:0000256" key="3">
    <source>
        <dbReference type="ARBA" id="ARBA00022833"/>
    </source>
</evidence>
<dbReference type="Proteomes" id="UP000054498">
    <property type="component" value="Unassembled WGS sequence"/>
</dbReference>
<keyword evidence="3" id="KW-0862">Zinc</keyword>
<feature type="region of interest" description="Disordered" evidence="4">
    <location>
        <begin position="1"/>
        <end position="113"/>
    </location>
</feature>
<dbReference type="PANTHER" id="PTHR31251">
    <property type="entry name" value="SQUAMOSA PROMOTER-BINDING-LIKE PROTEIN 4"/>
    <property type="match status" value="1"/>
</dbReference>
<evidence type="ECO:0000259" key="5">
    <source>
        <dbReference type="PROSITE" id="PS51141"/>
    </source>
</evidence>
<dbReference type="SUPFAM" id="SSF103612">
    <property type="entry name" value="SBT domain"/>
    <property type="match status" value="1"/>
</dbReference>
<dbReference type="GeneID" id="25740039"/>
<proteinExistence type="predicted"/>
<keyword evidence="2" id="KW-0863">Zinc-finger</keyword>
<dbReference type="InterPro" id="IPR004333">
    <property type="entry name" value="SBP_dom"/>
</dbReference>
<gene>
    <name evidence="6" type="ORF">MNEG_7163</name>
</gene>
<protein>
    <submittedName>
        <fullName evidence="6">Putative squamosa promoter-binding-like protein19</fullName>
    </submittedName>
</protein>
<feature type="compositionally biased region" description="Pro residues" evidence="4">
    <location>
        <begin position="32"/>
        <end position="41"/>
    </location>
</feature>
<feature type="compositionally biased region" description="Gly residues" evidence="4">
    <location>
        <begin position="316"/>
        <end position="343"/>
    </location>
</feature>
<dbReference type="EMBL" id="KK101462">
    <property type="protein sequence ID" value="KIZ00802.1"/>
    <property type="molecule type" value="Genomic_DNA"/>
</dbReference>
<feature type="compositionally biased region" description="Basic and acidic residues" evidence="4">
    <location>
        <begin position="45"/>
        <end position="55"/>
    </location>
</feature>
<dbReference type="RefSeq" id="XP_013899821.1">
    <property type="nucleotide sequence ID" value="XM_014044367.1"/>
</dbReference>
<feature type="region of interest" description="Disordered" evidence="4">
    <location>
        <begin position="474"/>
        <end position="528"/>
    </location>
</feature>
<feature type="compositionally biased region" description="Basic residues" evidence="4">
    <location>
        <begin position="261"/>
        <end position="271"/>
    </location>
</feature>
<accession>A0A0D2MJK1</accession>
<dbReference type="InterPro" id="IPR036893">
    <property type="entry name" value="SBP_sf"/>
</dbReference>
<evidence type="ECO:0000256" key="4">
    <source>
        <dbReference type="SAM" id="MobiDB-lite"/>
    </source>
</evidence>
<dbReference type="GO" id="GO:0003677">
    <property type="term" value="F:DNA binding"/>
    <property type="evidence" value="ECO:0007669"/>
    <property type="project" value="InterPro"/>
</dbReference>
<dbReference type="PANTHER" id="PTHR31251:SF169">
    <property type="entry name" value="SQUAMOSA PROMOTER-BINDING-LIKE PROTEIN 8"/>
    <property type="match status" value="1"/>
</dbReference>
<dbReference type="KEGG" id="mng:MNEG_7163"/>
<feature type="compositionally biased region" description="Low complexity" evidence="4">
    <location>
        <begin position="64"/>
        <end position="84"/>
    </location>
</feature>
<dbReference type="GO" id="GO:0008270">
    <property type="term" value="F:zinc ion binding"/>
    <property type="evidence" value="ECO:0007669"/>
    <property type="project" value="UniProtKB-KW"/>
</dbReference>
<feature type="compositionally biased region" description="Polar residues" evidence="4">
    <location>
        <begin position="517"/>
        <end position="528"/>
    </location>
</feature>
<sequence length="528" mass="51479">MAALPPHLQQLASTVLAHAQQQLHGSRQHAPRAPPPQPLQPPGEQRGEHTSREDAPAPAPATPAVPAAPFGGSAACDGATAAGAGPAGAGSPGGSSFRYEPAAAGAPADEQPRVKVEACTAEAASPLHAGALELPTSLGTPRPAGEGDAADVKDAAAQLGPKQPRAAPLSNGGGTSGGGAAPQRAPMRAGWGHKGVCQVDGCFCDLSTLREYHQRYKICEYHLKVTAIMRDDKPQRFCQQCGRFHSVDEFDGAKRSCRNRLLKHNARRRKRDPVTGTPLGPAANGAAGGSGARKRRAGSSEGDSEEDEAARRAWGRGRGGGEEGSPGAGGEGEDNGGSGGGGGGGAWGLDMLALVANEGNGLGAAGAPAARAGDPAAPNGGTRAMIAAAAAAAASGGGVESDALQAMLASMLGRPGGAAMVAAAVGQLSAPEAGAEAGGCRGGPDATPAIGGGGGEAEANAAAAFAAAGSVRQDGAPLASLGGGAPAPQADPAHPNQASSSETKQEVPSATPAEEGTPTSSGLSGKAP</sequence>
<reference evidence="6 7" key="1">
    <citation type="journal article" date="2013" name="BMC Genomics">
        <title>Reconstruction of the lipid metabolism for the microalga Monoraphidium neglectum from its genome sequence reveals characteristics suitable for biofuel production.</title>
        <authorList>
            <person name="Bogen C."/>
            <person name="Al-Dilaimi A."/>
            <person name="Albersmeier A."/>
            <person name="Wichmann J."/>
            <person name="Grundmann M."/>
            <person name="Rupp O."/>
            <person name="Lauersen K.J."/>
            <person name="Blifernez-Klassen O."/>
            <person name="Kalinowski J."/>
            <person name="Goesmann A."/>
            <person name="Mussgnug J.H."/>
            <person name="Kruse O."/>
        </authorList>
    </citation>
    <scope>NUCLEOTIDE SEQUENCE [LARGE SCALE GENOMIC DNA]</scope>
    <source>
        <strain evidence="6 7">SAG 48.87</strain>
    </source>
</reference>
<dbReference type="STRING" id="145388.A0A0D2MJK1"/>
<feature type="compositionally biased region" description="Low complexity" evidence="4">
    <location>
        <begin position="474"/>
        <end position="495"/>
    </location>
</feature>
<dbReference type="GO" id="GO:0005634">
    <property type="term" value="C:nucleus"/>
    <property type="evidence" value="ECO:0007669"/>
    <property type="project" value="InterPro"/>
</dbReference>
<feature type="compositionally biased region" description="Gly residues" evidence="4">
    <location>
        <begin position="171"/>
        <end position="180"/>
    </location>
</feature>
<name>A0A0D2MJK1_9CHLO</name>
<evidence type="ECO:0000313" key="6">
    <source>
        <dbReference type="EMBL" id="KIZ00802.1"/>
    </source>
</evidence>
<dbReference type="Pfam" id="PF03110">
    <property type="entry name" value="SBP"/>
    <property type="match status" value="1"/>
</dbReference>
<keyword evidence="1" id="KW-0479">Metal-binding</keyword>
<organism evidence="6 7">
    <name type="scientific">Monoraphidium neglectum</name>
    <dbReference type="NCBI Taxonomy" id="145388"/>
    <lineage>
        <taxon>Eukaryota</taxon>
        <taxon>Viridiplantae</taxon>
        <taxon>Chlorophyta</taxon>
        <taxon>core chlorophytes</taxon>
        <taxon>Chlorophyceae</taxon>
        <taxon>CS clade</taxon>
        <taxon>Sphaeropleales</taxon>
        <taxon>Selenastraceae</taxon>
        <taxon>Monoraphidium</taxon>
    </lineage>
</organism>
<evidence type="ECO:0000256" key="1">
    <source>
        <dbReference type="ARBA" id="ARBA00022723"/>
    </source>
</evidence>
<dbReference type="AlphaFoldDB" id="A0A0D2MJK1"/>
<dbReference type="PROSITE" id="PS51141">
    <property type="entry name" value="ZF_SBP"/>
    <property type="match status" value="1"/>
</dbReference>
<feature type="domain" description="SBP-type" evidence="5">
    <location>
        <begin position="194"/>
        <end position="271"/>
    </location>
</feature>
<evidence type="ECO:0000256" key="2">
    <source>
        <dbReference type="ARBA" id="ARBA00022771"/>
    </source>
</evidence>
<evidence type="ECO:0000313" key="7">
    <source>
        <dbReference type="Proteomes" id="UP000054498"/>
    </source>
</evidence>
<dbReference type="Gene3D" id="4.10.1100.10">
    <property type="entry name" value="Transcription factor, SBP-box domain"/>
    <property type="match status" value="1"/>
</dbReference>
<feature type="region of interest" description="Disordered" evidence="4">
    <location>
        <begin position="261"/>
        <end position="343"/>
    </location>
</feature>
<feature type="region of interest" description="Disordered" evidence="4">
    <location>
        <begin position="130"/>
        <end position="185"/>
    </location>
</feature>
<dbReference type="OrthoDB" id="514967at2759"/>